<dbReference type="PROSITE" id="PS50949">
    <property type="entry name" value="HTH_GNTR"/>
    <property type="match status" value="1"/>
</dbReference>
<dbReference type="Gene3D" id="1.10.10.10">
    <property type="entry name" value="Winged helix-like DNA-binding domain superfamily/Winged helix DNA-binding domain"/>
    <property type="match status" value="1"/>
</dbReference>
<evidence type="ECO:0000256" key="2">
    <source>
        <dbReference type="ARBA" id="ARBA00023125"/>
    </source>
</evidence>
<feature type="domain" description="HTH gntR-type" evidence="4">
    <location>
        <begin position="4"/>
        <end position="74"/>
    </location>
</feature>
<sequence length="269" mass="28960">MRQPLLAELVAARLRERILGGELREGDVLPPQEQLMAELGVSFGVVREALRLLENDGLVVVRRGNVGGAVVRSPNVDRAAQMIGMVLQSRLTTAADVSETLARIEPICAGMCASRPDRAETVVPPLRAILERQLEEIDDLDAYVPNARRFHEAMVDLCGSDTMIVVVGALEAIWSAHESSVWSAVTGGRSTRPAAHRFADPESYDEPMSHTVRREAVRAHEKLLAAIEAGDADRAQTLAAAHLSIARGNTLAWAESTTIRAAAITPAPG</sequence>
<dbReference type="CDD" id="cd07377">
    <property type="entry name" value="WHTH_GntR"/>
    <property type="match status" value="1"/>
</dbReference>
<dbReference type="InterPro" id="IPR036390">
    <property type="entry name" value="WH_DNA-bd_sf"/>
</dbReference>
<keyword evidence="3" id="KW-0804">Transcription</keyword>
<organism evidence="5 6">
    <name type="scientific">Actinocorallia aurantiaca</name>
    <dbReference type="NCBI Taxonomy" id="46204"/>
    <lineage>
        <taxon>Bacteria</taxon>
        <taxon>Bacillati</taxon>
        <taxon>Actinomycetota</taxon>
        <taxon>Actinomycetes</taxon>
        <taxon>Streptosporangiales</taxon>
        <taxon>Thermomonosporaceae</taxon>
        <taxon>Actinocorallia</taxon>
    </lineage>
</organism>
<protein>
    <submittedName>
        <fullName evidence="5">GntR family transcriptional regulator</fullName>
    </submittedName>
</protein>
<dbReference type="InterPro" id="IPR008920">
    <property type="entry name" value="TF_FadR/GntR_C"/>
</dbReference>
<evidence type="ECO:0000256" key="1">
    <source>
        <dbReference type="ARBA" id="ARBA00023015"/>
    </source>
</evidence>
<dbReference type="Proteomes" id="UP001501842">
    <property type="component" value="Unassembled WGS sequence"/>
</dbReference>
<dbReference type="SMART" id="SM00345">
    <property type="entry name" value="HTH_GNTR"/>
    <property type="match status" value="1"/>
</dbReference>
<dbReference type="Pfam" id="PF00392">
    <property type="entry name" value="GntR"/>
    <property type="match status" value="1"/>
</dbReference>
<dbReference type="SUPFAM" id="SSF48008">
    <property type="entry name" value="GntR ligand-binding domain-like"/>
    <property type="match status" value="1"/>
</dbReference>
<dbReference type="EMBL" id="BAAATZ010000029">
    <property type="protein sequence ID" value="GAA2734140.1"/>
    <property type="molecule type" value="Genomic_DNA"/>
</dbReference>
<gene>
    <name evidence="5" type="ORF">GCM10010439_55790</name>
</gene>
<dbReference type="Gene3D" id="1.20.120.530">
    <property type="entry name" value="GntR ligand-binding domain-like"/>
    <property type="match status" value="1"/>
</dbReference>
<dbReference type="SUPFAM" id="SSF46785">
    <property type="entry name" value="Winged helix' DNA-binding domain"/>
    <property type="match status" value="1"/>
</dbReference>
<name>A0ABN3UJL0_9ACTN</name>
<keyword evidence="6" id="KW-1185">Reference proteome</keyword>
<dbReference type="PANTHER" id="PTHR43537">
    <property type="entry name" value="TRANSCRIPTIONAL REGULATOR, GNTR FAMILY"/>
    <property type="match status" value="1"/>
</dbReference>
<evidence type="ECO:0000313" key="5">
    <source>
        <dbReference type="EMBL" id="GAA2734140.1"/>
    </source>
</evidence>
<dbReference type="SMART" id="SM00895">
    <property type="entry name" value="FCD"/>
    <property type="match status" value="1"/>
</dbReference>
<accession>A0ABN3UJL0</accession>
<comment type="caution">
    <text evidence="5">The sequence shown here is derived from an EMBL/GenBank/DDBJ whole genome shotgun (WGS) entry which is preliminary data.</text>
</comment>
<dbReference type="InterPro" id="IPR036388">
    <property type="entry name" value="WH-like_DNA-bd_sf"/>
</dbReference>
<keyword evidence="1" id="KW-0805">Transcription regulation</keyword>
<evidence type="ECO:0000259" key="4">
    <source>
        <dbReference type="PROSITE" id="PS50949"/>
    </source>
</evidence>
<evidence type="ECO:0000313" key="6">
    <source>
        <dbReference type="Proteomes" id="UP001501842"/>
    </source>
</evidence>
<keyword evidence="2" id="KW-0238">DNA-binding</keyword>
<dbReference type="InterPro" id="IPR000524">
    <property type="entry name" value="Tscrpt_reg_HTH_GntR"/>
</dbReference>
<evidence type="ECO:0000256" key="3">
    <source>
        <dbReference type="ARBA" id="ARBA00023163"/>
    </source>
</evidence>
<reference evidence="5 6" key="1">
    <citation type="journal article" date="2019" name="Int. J. Syst. Evol. Microbiol.">
        <title>The Global Catalogue of Microorganisms (GCM) 10K type strain sequencing project: providing services to taxonomists for standard genome sequencing and annotation.</title>
        <authorList>
            <consortium name="The Broad Institute Genomics Platform"/>
            <consortium name="The Broad Institute Genome Sequencing Center for Infectious Disease"/>
            <person name="Wu L."/>
            <person name="Ma J."/>
        </authorList>
    </citation>
    <scope>NUCLEOTIDE SEQUENCE [LARGE SCALE GENOMIC DNA]</scope>
    <source>
        <strain evidence="5 6">JCM 8201</strain>
    </source>
</reference>
<proteinExistence type="predicted"/>
<dbReference type="Pfam" id="PF07729">
    <property type="entry name" value="FCD"/>
    <property type="match status" value="1"/>
</dbReference>
<dbReference type="RefSeq" id="WP_344454517.1">
    <property type="nucleotide sequence ID" value="NZ_BAAATZ010000029.1"/>
</dbReference>
<dbReference type="PANTHER" id="PTHR43537:SF24">
    <property type="entry name" value="GLUCONATE OPERON TRANSCRIPTIONAL REPRESSOR"/>
    <property type="match status" value="1"/>
</dbReference>
<dbReference type="InterPro" id="IPR011711">
    <property type="entry name" value="GntR_C"/>
</dbReference>